<feature type="chain" id="PRO_5007474160" evidence="2">
    <location>
        <begin position="28"/>
        <end position="173"/>
    </location>
</feature>
<feature type="signal peptide" evidence="2">
    <location>
        <begin position="1"/>
        <end position="27"/>
    </location>
</feature>
<dbReference type="AlphaFoldDB" id="A0A136KK79"/>
<proteinExistence type="predicted"/>
<evidence type="ECO:0000313" key="4">
    <source>
        <dbReference type="Proteomes" id="UP000070449"/>
    </source>
</evidence>
<reference evidence="3 4" key="1">
    <citation type="submission" date="2015-02" db="EMBL/GenBank/DDBJ databases">
        <title>Improved understanding of the partial-nitritation anammox process through 23 genomes representing the majority of the microbial community.</title>
        <authorList>
            <person name="Speth D.R."/>
            <person name="In T Zandt M."/>
            <person name="Guerrero Cruz S."/>
            <person name="Jetten M.S."/>
            <person name="Dutilh B.E."/>
        </authorList>
    </citation>
    <scope>NUCLEOTIDE SEQUENCE [LARGE SCALE GENOMIC DNA]</scope>
    <source>
        <strain evidence="3">OLB21</strain>
    </source>
</reference>
<feature type="coiled-coil region" evidence="1">
    <location>
        <begin position="63"/>
        <end position="114"/>
    </location>
</feature>
<keyword evidence="1" id="KW-0175">Coiled coil</keyword>
<dbReference type="EMBL" id="JYPD01000011">
    <property type="protein sequence ID" value="KXK09855.1"/>
    <property type="molecule type" value="Genomic_DNA"/>
</dbReference>
<name>A0A136KK79_9BACT</name>
<evidence type="ECO:0000313" key="3">
    <source>
        <dbReference type="EMBL" id="KXK09855.1"/>
    </source>
</evidence>
<sequence length="173" mass="19939">MNVLFKTFLVIISLVSLSLLSASPAVAQDNSQARERVANRCTIVTQRVDLITSRYEQNKNRHVERYQNIYQKVTELVTRLENEGYDVEDLKASLGELNQKVREFANEYNQVIKELNDSKNHVCGNSEGEYKQAITRARNNLLKAREKALEIRIMINDEIKPELRALLNTSRSN</sequence>
<keyword evidence="2" id="KW-0732">Signal</keyword>
<dbReference type="InterPro" id="IPR036785">
    <property type="entry name" value="YkyA-like_sf"/>
</dbReference>
<gene>
    <name evidence="3" type="ORF">UZ20_WS6002000160</name>
</gene>
<dbReference type="STRING" id="1617427.UZ20_WS6002000160"/>
<protein>
    <submittedName>
        <fullName evidence="3">Uncharacterized protein</fullName>
    </submittedName>
</protein>
<organism evidence="3 4">
    <name type="scientific">candidate division WS6 bacterium OLB21</name>
    <dbReference type="NCBI Taxonomy" id="1617427"/>
    <lineage>
        <taxon>Bacteria</taxon>
        <taxon>Candidatus Dojkabacteria</taxon>
    </lineage>
</organism>
<dbReference type="SUPFAM" id="SSF140423">
    <property type="entry name" value="MW0975(SA0943)-like"/>
    <property type="match status" value="1"/>
</dbReference>
<evidence type="ECO:0000256" key="2">
    <source>
        <dbReference type="SAM" id="SignalP"/>
    </source>
</evidence>
<dbReference type="Proteomes" id="UP000070449">
    <property type="component" value="Unassembled WGS sequence"/>
</dbReference>
<comment type="caution">
    <text evidence="3">The sequence shown here is derived from an EMBL/GenBank/DDBJ whole genome shotgun (WGS) entry which is preliminary data.</text>
</comment>
<accession>A0A136KK79</accession>
<evidence type="ECO:0000256" key="1">
    <source>
        <dbReference type="SAM" id="Coils"/>
    </source>
</evidence>